<keyword evidence="3 6" id="KW-0812">Transmembrane</keyword>
<comment type="subcellular location">
    <subcellularLocation>
        <location evidence="1">Cell membrane</location>
        <topology evidence="1">Multi-pass membrane protein</topology>
    </subcellularLocation>
</comment>
<feature type="domain" description="SHOCT" evidence="7">
    <location>
        <begin position="98"/>
        <end position="124"/>
    </location>
</feature>
<reference evidence="10" key="1">
    <citation type="journal article" date="2019" name="Int. J. Syst. Evol. Microbiol.">
        <title>The Global Catalogue of Microorganisms (GCM) 10K type strain sequencing project: providing services to taxonomists for standard genome sequencing and annotation.</title>
        <authorList>
            <consortium name="The Broad Institute Genomics Platform"/>
            <consortium name="The Broad Institute Genome Sequencing Center for Infectious Disease"/>
            <person name="Wu L."/>
            <person name="Ma J."/>
        </authorList>
    </citation>
    <scope>NUCLEOTIDE SEQUENCE [LARGE SCALE GENOMIC DNA]</scope>
    <source>
        <strain evidence="10">NBRC 106593</strain>
    </source>
</reference>
<dbReference type="InterPro" id="IPR027379">
    <property type="entry name" value="CLS_N"/>
</dbReference>
<name>A0ABW2ANC6_9MICO</name>
<keyword evidence="2" id="KW-1003">Cell membrane</keyword>
<evidence type="ECO:0000256" key="4">
    <source>
        <dbReference type="ARBA" id="ARBA00022989"/>
    </source>
</evidence>
<dbReference type="Pfam" id="PF09851">
    <property type="entry name" value="SHOCT"/>
    <property type="match status" value="1"/>
</dbReference>
<evidence type="ECO:0000256" key="5">
    <source>
        <dbReference type="ARBA" id="ARBA00023136"/>
    </source>
</evidence>
<dbReference type="Pfam" id="PF13396">
    <property type="entry name" value="PLDc_N"/>
    <property type="match status" value="1"/>
</dbReference>
<dbReference type="InterPro" id="IPR018649">
    <property type="entry name" value="SHOCT"/>
</dbReference>
<evidence type="ECO:0000256" key="3">
    <source>
        <dbReference type="ARBA" id="ARBA00022692"/>
    </source>
</evidence>
<evidence type="ECO:0000256" key="1">
    <source>
        <dbReference type="ARBA" id="ARBA00004651"/>
    </source>
</evidence>
<keyword evidence="4 6" id="KW-1133">Transmembrane helix</keyword>
<keyword evidence="5 6" id="KW-0472">Membrane</keyword>
<sequence length="125" mass="14195">MHDFWQFLLYALYIFFFIAYLLVMFQIITDLFRDRESSGWAKAIWVLFLILFPVLTALVYLIVKGKGTAERQAGAAQAAEQQTREYVREVAGRNPAQEIADAKALLDSGTISPEEYEVLKAKALA</sequence>
<keyword evidence="10" id="KW-1185">Reference proteome</keyword>
<organism evidence="9 10">
    <name type="scientific">Branchiibius cervicis</name>
    <dbReference type="NCBI Taxonomy" id="908252"/>
    <lineage>
        <taxon>Bacteria</taxon>
        <taxon>Bacillati</taxon>
        <taxon>Actinomycetota</taxon>
        <taxon>Actinomycetes</taxon>
        <taxon>Micrococcales</taxon>
        <taxon>Dermacoccaceae</taxon>
        <taxon>Branchiibius</taxon>
    </lineage>
</organism>
<feature type="transmembrane region" description="Helical" evidence="6">
    <location>
        <begin position="40"/>
        <end position="63"/>
    </location>
</feature>
<feature type="transmembrane region" description="Helical" evidence="6">
    <location>
        <begin position="7"/>
        <end position="28"/>
    </location>
</feature>
<proteinExistence type="predicted"/>
<comment type="caution">
    <text evidence="9">The sequence shown here is derived from an EMBL/GenBank/DDBJ whole genome shotgun (WGS) entry which is preliminary data.</text>
</comment>
<evidence type="ECO:0000259" key="7">
    <source>
        <dbReference type="Pfam" id="PF09851"/>
    </source>
</evidence>
<feature type="domain" description="Cardiolipin synthase N-terminal" evidence="8">
    <location>
        <begin position="19"/>
        <end position="63"/>
    </location>
</feature>
<dbReference type="Proteomes" id="UP001596356">
    <property type="component" value="Unassembled WGS sequence"/>
</dbReference>
<protein>
    <submittedName>
        <fullName evidence="9">SHOCT domain-containing protein</fullName>
    </submittedName>
</protein>
<gene>
    <name evidence="9" type="ORF">ACFQBT_00760</name>
</gene>
<evidence type="ECO:0000256" key="2">
    <source>
        <dbReference type="ARBA" id="ARBA00022475"/>
    </source>
</evidence>
<evidence type="ECO:0000259" key="8">
    <source>
        <dbReference type="Pfam" id="PF13396"/>
    </source>
</evidence>
<dbReference type="RefSeq" id="WP_377819929.1">
    <property type="nucleotide sequence ID" value="NZ_JBHSWJ010000002.1"/>
</dbReference>
<evidence type="ECO:0000256" key="6">
    <source>
        <dbReference type="SAM" id="Phobius"/>
    </source>
</evidence>
<evidence type="ECO:0000313" key="9">
    <source>
        <dbReference type="EMBL" id="MFC6712461.1"/>
    </source>
</evidence>
<evidence type="ECO:0000313" key="10">
    <source>
        <dbReference type="Proteomes" id="UP001596356"/>
    </source>
</evidence>
<dbReference type="EMBL" id="JBHSWJ010000002">
    <property type="protein sequence ID" value="MFC6712461.1"/>
    <property type="molecule type" value="Genomic_DNA"/>
</dbReference>
<accession>A0ABW2ANC6</accession>